<evidence type="ECO:0000256" key="5">
    <source>
        <dbReference type="ARBA" id="ARBA00074140"/>
    </source>
</evidence>
<dbReference type="AlphaFoldDB" id="A0A2N3VJA7"/>
<evidence type="ECO:0000259" key="7">
    <source>
        <dbReference type="PROSITE" id="PS01124"/>
    </source>
</evidence>
<name>A0A2N3VJA7_9NOCA</name>
<dbReference type="Gene3D" id="1.10.10.60">
    <property type="entry name" value="Homeodomain-like"/>
    <property type="match status" value="1"/>
</dbReference>
<dbReference type="FunFam" id="1.10.10.60:FF:000132">
    <property type="entry name" value="AraC family transcriptional regulator"/>
    <property type="match status" value="1"/>
</dbReference>
<dbReference type="GO" id="GO:0003700">
    <property type="term" value="F:DNA-binding transcription factor activity"/>
    <property type="evidence" value="ECO:0007669"/>
    <property type="project" value="InterPro"/>
</dbReference>
<keyword evidence="4" id="KW-0804">Transcription</keyword>
<keyword evidence="2" id="KW-0805">Transcription regulation</keyword>
<dbReference type="InterPro" id="IPR011051">
    <property type="entry name" value="RmlC_Cupin_sf"/>
</dbReference>
<keyword evidence="3 8" id="KW-0238">DNA-binding</keyword>
<keyword evidence="1" id="KW-0678">Repressor</keyword>
<evidence type="ECO:0000256" key="6">
    <source>
        <dbReference type="ARBA" id="ARBA00079449"/>
    </source>
</evidence>
<keyword evidence="9" id="KW-1185">Reference proteome</keyword>
<reference evidence="8 9" key="1">
    <citation type="submission" date="2017-12" db="EMBL/GenBank/DDBJ databases">
        <title>Sequencing the genomes of 1000 Actinobacteria strains.</title>
        <authorList>
            <person name="Klenk H.-P."/>
        </authorList>
    </citation>
    <scope>NUCLEOTIDE SEQUENCE [LARGE SCALE GENOMIC DNA]</scope>
    <source>
        <strain evidence="8 9">DSM 44489</strain>
    </source>
</reference>
<evidence type="ECO:0000313" key="8">
    <source>
        <dbReference type="EMBL" id="PKV81691.1"/>
    </source>
</evidence>
<dbReference type="EMBL" id="PJMW01000002">
    <property type="protein sequence ID" value="PKV81691.1"/>
    <property type="molecule type" value="Genomic_DNA"/>
</dbReference>
<dbReference type="Proteomes" id="UP000233766">
    <property type="component" value="Unassembled WGS sequence"/>
</dbReference>
<protein>
    <recommendedName>
        <fullName evidence="5">HTH-type transcriptional regulator RipA</fullName>
    </recommendedName>
    <alternativeName>
        <fullName evidence="6">Repressor of iron proteins A</fullName>
    </alternativeName>
</protein>
<dbReference type="Gene3D" id="2.60.120.10">
    <property type="entry name" value="Jelly Rolls"/>
    <property type="match status" value="1"/>
</dbReference>
<evidence type="ECO:0000313" key="9">
    <source>
        <dbReference type="Proteomes" id="UP000233766"/>
    </source>
</evidence>
<dbReference type="InterPro" id="IPR018060">
    <property type="entry name" value="HTH_AraC"/>
</dbReference>
<proteinExistence type="predicted"/>
<gene>
    <name evidence="8" type="ORF">ATK86_6160</name>
</gene>
<dbReference type="GO" id="GO:0043565">
    <property type="term" value="F:sequence-specific DNA binding"/>
    <property type="evidence" value="ECO:0007669"/>
    <property type="project" value="InterPro"/>
</dbReference>
<evidence type="ECO:0000256" key="1">
    <source>
        <dbReference type="ARBA" id="ARBA00022491"/>
    </source>
</evidence>
<organism evidence="8 9">
    <name type="scientific">Nocardia fluminea</name>
    <dbReference type="NCBI Taxonomy" id="134984"/>
    <lineage>
        <taxon>Bacteria</taxon>
        <taxon>Bacillati</taxon>
        <taxon>Actinomycetota</taxon>
        <taxon>Actinomycetes</taxon>
        <taxon>Mycobacteriales</taxon>
        <taxon>Nocardiaceae</taxon>
        <taxon>Nocardia</taxon>
    </lineage>
</organism>
<dbReference type="SUPFAM" id="SSF46689">
    <property type="entry name" value="Homeodomain-like"/>
    <property type="match status" value="1"/>
</dbReference>
<dbReference type="CDD" id="cd06124">
    <property type="entry name" value="cupin_NimR-like_N"/>
    <property type="match status" value="1"/>
</dbReference>
<evidence type="ECO:0000256" key="4">
    <source>
        <dbReference type="ARBA" id="ARBA00023163"/>
    </source>
</evidence>
<dbReference type="InterPro" id="IPR009057">
    <property type="entry name" value="Homeodomain-like_sf"/>
</dbReference>
<dbReference type="PROSITE" id="PS01124">
    <property type="entry name" value="HTH_ARAC_FAMILY_2"/>
    <property type="match status" value="1"/>
</dbReference>
<dbReference type="InterPro" id="IPR014710">
    <property type="entry name" value="RmlC-like_jellyroll"/>
</dbReference>
<dbReference type="RefSeq" id="WP_245914856.1">
    <property type="nucleotide sequence ID" value="NZ_PJMW01000002.1"/>
</dbReference>
<sequence>MSQNGQDLLLAADTGPTAMVFGAGVLPAGYWFDAHRHPQHQIAWAGRGVIGIDIGANHWVLPPTRALWIPGGVAHRTGTTAGADMRGIFVEPDRCPALFAGPTLLSVSPLLRELFDHMTSRPLTDDERTRAEAMVFDLLEPVEVIPIGAPLPTDPRARVVAEILLGDPADDRTLAELGRHAAASSRTLARAFRAETGMTFAQWRTQIRLAASLTPLADGVPVTRVAARVGYRSASAYVAAFRRAVGTSPGQYFARTGAHQPS</sequence>
<comment type="caution">
    <text evidence="8">The sequence shown here is derived from an EMBL/GenBank/DDBJ whole genome shotgun (WGS) entry which is preliminary data.</text>
</comment>
<feature type="domain" description="HTH araC/xylS-type" evidence="7">
    <location>
        <begin position="158"/>
        <end position="255"/>
    </location>
</feature>
<dbReference type="Pfam" id="PF12833">
    <property type="entry name" value="HTH_18"/>
    <property type="match status" value="1"/>
</dbReference>
<dbReference type="PANTHER" id="PTHR11019:SF199">
    <property type="entry name" value="HTH-TYPE TRANSCRIPTIONAL REGULATOR NIMR"/>
    <property type="match status" value="1"/>
</dbReference>
<accession>A0A2N3VJA7</accession>
<evidence type="ECO:0000256" key="3">
    <source>
        <dbReference type="ARBA" id="ARBA00023125"/>
    </source>
</evidence>
<dbReference type="InterPro" id="IPR018062">
    <property type="entry name" value="HTH_AraC-typ_CS"/>
</dbReference>
<dbReference type="SMART" id="SM00342">
    <property type="entry name" value="HTH_ARAC"/>
    <property type="match status" value="1"/>
</dbReference>
<dbReference type="SUPFAM" id="SSF51182">
    <property type="entry name" value="RmlC-like cupins"/>
    <property type="match status" value="1"/>
</dbReference>
<dbReference type="PANTHER" id="PTHR11019">
    <property type="entry name" value="HTH-TYPE TRANSCRIPTIONAL REGULATOR NIMR"/>
    <property type="match status" value="1"/>
</dbReference>
<dbReference type="PROSITE" id="PS00041">
    <property type="entry name" value="HTH_ARAC_FAMILY_1"/>
    <property type="match status" value="1"/>
</dbReference>
<evidence type="ECO:0000256" key="2">
    <source>
        <dbReference type="ARBA" id="ARBA00023015"/>
    </source>
</evidence>